<protein>
    <submittedName>
        <fullName evidence="1">Uncharacterized protein</fullName>
    </submittedName>
</protein>
<dbReference type="EMBL" id="BT085044">
    <property type="protein sequence ID" value="ACR35397.1"/>
    <property type="molecule type" value="mRNA"/>
</dbReference>
<reference evidence="1" key="1">
    <citation type="journal article" date="2009" name="PLoS Genet.">
        <title>Sequencing, mapping, and analysis of 27,455 maize full-length cDNAs.</title>
        <authorList>
            <person name="Soderlund C."/>
            <person name="Descour A."/>
            <person name="Kudrna D."/>
            <person name="Bomhoff M."/>
            <person name="Boyd L."/>
            <person name="Currie J."/>
            <person name="Angelova A."/>
            <person name="Collura K."/>
            <person name="Wissotski M."/>
            <person name="Ashley E."/>
            <person name="Morrow D."/>
            <person name="Fernandes J."/>
            <person name="Walbot V."/>
            <person name="Yu Y."/>
        </authorList>
    </citation>
    <scope>NUCLEOTIDE SEQUENCE</scope>
    <source>
        <strain evidence="1">B73</strain>
    </source>
</reference>
<proteinExistence type="evidence at transcript level"/>
<dbReference type="AlphaFoldDB" id="C4J2J7"/>
<organism evidence="1">
    <name type="scientific">Zea mays</name>
    <name type="common">Maize</name>
    <dbReference type="NCBI Taxonomy" id="4577"/>
    <lineage>
        <taxon>Eukaryota</taxon>
        <taxon>Viridiplantae</taxon>
        <taxon>Streptophyta</taxon>
        <taxon>Embryophyta</taxon>
        <taxon>Tracheophyta</taxon>
        <taxon>Spermatophyta</taxon>
        <taxon>Magnoliopsida</taxon>
        <taxon>Liliopsida</taxon>
        <taxon>Poales</taxon>
        <taxon>Poaceae</taxon>
        <taxon>PACMAD clade</taxon>
        <taxon>Panicoideae</taxon>
        <taxon>Andropogonodae</taxon>
        <taxon>Andropogoneae</taxon>
        <taxon>Tripsacinae</taxon>
        <taxon>Zea</taxon>
    </lineage>
</organism>
<sequence>MGRSCNVLPVFRFTKH</sequence>
<accession>C4J2J7</accession>
<name>C4J2J7_MAIZE</name>
<reference evidence="1" key="2">
    <citation type="submission" date="2012-06" db="EMBL/GenBank/DDBJ databases">
        <authorList>
            <person name="Yu Y."/>
            <person name="Currie J."/>
            <person name="Lomeli R."/>
            <person name="Angelova A."/>
            <person name="Collura K."/>
            <person name="Wissotski M."/>
            <person name="Campos D."/>
            <person name="Kudrna D."/>
            <person name="Golser W."/>
            <person name="Ashely E."/>
            <person name="Descour A."/>
            <person name="Fernandes J."/>
            <person name="Soderlund C."/>
            <person name="Walbot V."/>
        </authorList>
    </citation>
    <scope>NUCLEOTIDE SEQUENCE</scope>
    <source>
        <strain evidence="1">B73</strain>
    </source>
</reference>
<evidence type="ECO:0000313" key="1">
    <source>
        <dbReference type="EMBL" id="ACR35397.1"/>
    </source>
</evidence>